<evidence type="ECO:0000256" key="1">
    <source>
        <dbReference type="ARBA" id="ARBA00006814"/>
    </source>
</evidence>
<keyword evidence="6" id="KW-1185">Reference proteome</keyword>
<dbReference type="EMBL" id="SJPP01000002">
    <property type="protein sequence ID" value="TWU08800.1"/>
    <property type="molecule type" value="Genomic_DNA"/>
</dbReference>
<reference evidence="5 6" key="1">
    <citation type="submission" date="2019-02" db="EMBL/GenBank/DDBJ databases">
        <title>Deep-cultivation of Planctomycetes and their phenomic and genomic characterization uncovers novel biology.</title>
        <authorList>
            <person name="Wiegand S."/>
            <person name="Jogler M."/>
            <person name="Boedeker C."/>
            <person name="Pinto D."/>
            <person name="Vollmers J."/>
            <person name="Rivas-Marin E."/>
            <person name="Kohn T."/>
            <person name="Peeters S.H."/>
            <person name="Heuer A."/>
            <person name="Rast P."/>
            <person name="Oberbeckmann S."/>
            <person name="Bunk B."/>
            <person name="Jeske O."/>
            <person name="Meyerdierks A."/>
            <person name="Storesund J.E."/>
            <person name="Kallscheuer N."/>
            <person name="Luecker S."/>
            <person name="Lage O.M."/>
            <person name="Pohl T."/>
            <person name="Merkel B.J."/>
            <person name="Hornburger P."/>
            <person name="Mueller R.-W."/>
            <person name="Bruemmer F."/>
            <person name="Labrenz M."/>
            <person name="Spormann A.M."/>
            <person name="Op Den Camp H."/>
            <person name="Overmann J."/>
            <person name="Amann R."/>
            <person name="Jetten M.S.M."/>
            <person name="Mascher T."/>
            <person name="Medema M.H."/>
            <person name="Devos D.P."/>
            <person name="Kaster A.-K."/>
            <person name="Ovreas L."/>
            <person name="Rohde M."/>
            <person name="Galperin M.Y."/>
            <person name="Jogler C."/>
        </authorList>
    </citation>
    <scope>NUCLEOTIDE SEQUENCE [LARGE SCALE GENOMIC DNA]</scope>
    <source>
        <strain evidence="5 6">CA54</strain>
    </source>
</reference>
<gene>
    <name evidence="5" type="ORF">CA54_40370</name>
</gene>
<keyword evidence="4" id="KW-0378">Hydrolase</keyword>
<dbReference type="NCBIfam" id="TIGR00072">
    <property type="entry name" value="hydrog_prot"/>
    <property type="match status" value="1"/>
</dbReference>
<evidence type="ECO:0008006" key="7">
    <source>
        <dbReference type="Google" id="ProtNLM"/>
    </source>
</evidence>
<evidence type="ECO:0000256" key="3">
    <source>
        <dbReference type="ARBA" id="ARBA00022750"/>
    </source>
</evidence>
<name>A0A5C6B9Z7_9PLAN</name>
<comment type="similarity">
    <text evidence="1">Belongs to the peptidase A31 family.</text>
</comment>
<dbReference type="Proteomes" id="UP000320735">
    <property type="component" value="Unassembled WGS sequence"/>
</dbReference>
<dbReference type="GO" id="GO:0004190">
    <property type="term" value="F:aspartic-type endopeptidase activity"/>
    <property type="evidence" value="ECO:0007669"/>
    <property type="project" value="UniProtKB-KW"/>
</dbReference>
<dbReference type="InterPro" id="IPR023430">
    <property type="entry name" value="Pept_HybD-like_dom_sf"/>
</dbReference>
<evidence type="ECO:0000313" key="6">
    <source>
        <dbReference type="Proteomes" id="UP000320735"/>
    </source>
</evidence>
<proteinExistence type="inferred from homology"/>
<protein>
    <recommendedName>
        <fullName evidence="7">Hydrogenase maturation protease</fullName>
    </recommendedName>
</protein>
<evidence type="ECO:0000313" key="5">
    <source>
        <dbReference type="EMBL" id="TWU08800.1"/>
    </source>
</evidence>
<dbReference type="GO" id="GO:0008047">
    <property type="term" value="F:enzyme activator activity"/>
    <property type="evidence" value="ECO:0007669"/>
    <property type="project" value="InterPro"/>
</dbReference>
<dbReference type="RefSeq" id="WP_197532616.1">
    <property type="nucleotide sequence ID" value="NZ_SJPP01000002.1"/>
</dbReference>
<dbReference type="PANTHER" id="PTHR30302:SF1">
    <property type="entry name" value="HYDROGENASE 2 MATURATION PROTEASE"/>
    <property type="match status" value="1"/>
</dbReference>
<sequence>MSNTTKALFVGIGSPHGDDQIGWLIADRLAEDGSLPTSVAVKKAGIPLDLLDWLENLDCLHVCDAFQGAAMPGELRRWEWDVVSDVPTMTELFPDFIRLRCQGSHDFGLAAVLDLALRLHRLPHRIVVWAIAGDGFERGNSVSEKLKRALPTVTNSIQNELNHA</sequence>
<evidence type="ECO:0000256" key="2">
    <source>
        <dbReference type="ARBA" id="ARBA00022670"/>
    </source>
</evidence>
<organism evidence="5 6">
    <name type="scientific">Symmachiella macrocystis</name>
    <dbReference type="NCBI Taxonomy" id="2527985"/>
    <lineage>
        <taxon>Bacteria</taxon>
        <taxon>Pseudomonadati</taxon>
        <taxon>Planctomycetota</taxon>
        <taxon>Planctomycetia</taxon>
        <taxon>Planctomycetales</taxon>
        <taxon>Planctomycetaceae</taxon>
        <taxon>Symmachiella</taxon>
    </lineage>
</organism>
<dbReference type="SUPFAM" id="SSF53163">
    <property type="entry name" value="HybD-like"/>
    <property type="match status" value="1"/>
</dbReference>
<dbReference type="PANTHER" id="PTHR30302">
    <property type="entry name" value="HYDROGENASE 1 MATURATION PROTEASE"/>
    <property type="match status" value="1"/>
</dbReference>
<dbReference type="Gene3D" id="3.40.50.1450">
    <property type="entry name" value="HybD-like"/>
    <property type="match status" value="1"/>
</dbReference>
<keyword evidence="2" id="KW-0645">Protease</keyword>
<accession>A0A5C6B9Z7</accession>
<comment type="caution">
    <text evidence="5">The sequence shown here is derived from an EMBL/GenBank/DDBJ whole genome shotgun (WGS) entry which is preliminary data.</text>
</comment>
<dbReference type="GO" id="GO:0016485">
    <property type="term" value="P:protein processing"/>
    <property type="evidence" value="ECO:0007669"/>
    <property type="project" value="TreeGrafter"/>
</dbReference>
<dbReference type="AlphaFoldDB" id="A0A5C6B9Z7"/>
<evidence type="ECO:0000256" key="4">
    <source>
        <dbReference type="ARBA" id="ARBA00022801"/>
    </source>
</evidence>
<keyword evidence="3" id="KW-0064">Aspartyl protease</keyword>
<dbReference type="InterPro" id="IPR000671">
    <property type="entry name" value="Peptidase_A31"/>
</dbReference>